<dbReference type="SUPFAM" id="SSF158544">
    <property type="entry name" value="GspK insert domain-like"/>
    <property type="match status" value="1"/>
</dbReference>
<evidence type="ECO:0000256" key="6">
    <source>
        <dbReference type="ARBA" id="ARBA00022692"/>
    </source>
</evidence>
<evidence type="ECO:0000256" key="11">
    <source>
        <dbReference type="SAM" id="Phobius"/>
    </source>
</evidence>
<dbReference type="NCBIfam" id="NF037980">
    <property type="entry name" value="T2SS_GspK"/>
    <property type="match status" value="1"/>
</dbReference>
<gene>
    <name evidence="13" type="primary">gspK</name>
    <name evidence="13" type="ORF">ACFSKX_10895</name>
</gene>
<keyword evidence="5 10" id="KW-0997">Cell inner membrane</keyword>
<dbReference type="PIRSF" id="PIRSF002786">
    <property type="entry name" value="XcpX"/>
    <property type="match status" value="1"/>
</dbReference>
<proteinExistence type="inferred from homology"/>
<dbReference type="InterPro" id="IPR045584">
    <property type="entry name" value="Pilin-like"/>
</dbReference>
<keyword evidence="3 10" id="KW-0813">Transport</keyword>
<feature type="domain" description="T2SS protein K first SAM-like" evidence="12">
    <location>
        <begin position="112"/>
        <end position="212"/>
    </location>
</feature>
<dbReference type="Proteomes" id="UP001597425">
    <property type="component" value="Unassembled WGS sequence"/>
</dbReference>
<feature type="transmembrane region" description="Helical" evidence="11">
    <location>
        <begin position="12"/>
        <end position="35"/>
    </location>
</feature>
<accession>A0ABW5ECX3</accession>
<protein>
    <recommendedName>
        <fullName evidence="10">Type II secretion system protein K</fullName>
    </recommendedName>
</protein>
<dbReference type="Gene3D" id="3.30.1300.30">
    <property type="entry name" value="GSPII I/J protein-like"/>
    <property type="match status" value="1"/>
</dbReference>
<keyword evidence="7" id="KW-0653">Protein transport</keyword>
<evidence type="ECO:0000256" key="1">
    <source>
        <dbReference type="ARBA" id="ARBA00004533"/>
    </source>
</evidence>
<dbReference type="PANTHER" id="PTHR38831">
    <property type="entry name" value="TYPE II SECRETION SYSTEM PROTEIN K"/>
    <property type="match status" value="1"/>
</dbReference>
<reference evidence="14" key="1">
    <citation type="journal article" date="2019" name="Int. J. Syst. Evol. Microbiol.">
        <title>The Global Catalogue of Microorganisms (GCM) 10K type strain sequencing project: providing services to taxonomists for standard genome sequencing and annotation.</title>
        <authorList>
            <consortium name="The Broad Institute Genomics Platform"/>
            <consortium name="The Broad Institute Genome Sequencing Center for Infectious Disease"/>
            <person name="Wu L."/>
            <person name="Ma J."/>
        </authorList>
    </citation>
    <scope>NUCLEOTIDE SEQUENCE [LARGE SCALE GENOMIC DNA]</scope>
    <source>
        <strain evidence="14">KCTC 12848</strain>
    </source>
</reference>
<keyword evidence="9 10" id="KW-0472">Membrane</keyword>
<evidence type="ECO:0000256" key="8">
    <source>
        <dbReference type="ARBA" id="ARBA00022989"/>
    </source>
</evidence>
<evidence type="ECO:0000313" key="13">
    <source>
        <dbReference type="EMBL" id="MFD2310924.1"/>
    </source>
</evidence>
<evidence type="ECO:0000256" key="2">
    <source>
        <dbReference type="ARBA" id="ARBA00007246"/>
    </source>
</evidence>
<dbReference type="InterPro" id="IPR038072">
    <property type="entry name" value="GspK_central_sf"/>
</dbReference>
<comment type="similarity">
    <text evidence="2 10">Belongs to the GSP K family.</text>
</comment>
<dbReference type="InterPro" id="IPR049031">
    <property type="entry name" value="T2SSK_SAM-like_1st"/>
</dbReference>
<keyword evidence="14" id="KW-1185">Reference proteome</keyword>
<organism evidence="13 14">
    <name type="scientific">Microbulbifer halophilus</name>
    <dbReference type="NCBI Taxonomy" id="453963"/>
    <lineage>
        <taxon>Bacteria</taxon>
        <taxon>Pseudomonadati</taxon>
        <taxon>Pseudomonadota</taxon>
        <taxon>Gammaproteobacteria</taxon>
        <taxon>Cellvibrionales</taxon>
        <taxon>Microbulbiferaceae</taxon>
        <taxon>Microbulbifer</taxon>
    </lineage>
</organism>
<dbReference type="EMBL" id="JBHUJD010000012">
    <property type="protein sequence ID" value="MFD2310924.1"/>
    <property type="molecule type" value="Genomic_DNA"/>
</dbReference>
<keyword evidence="6 11" id="KW-0812">Transmembrane</keyword>
<evidence type="ECO:0000256" key="3">
    <source>
        <dbReference type="ARBA" id="ARBA00022448"/>
    </source>
</evidence>
<evidence type="ECO:0000259" key="12">
    <source>
        <dbReference type="Pfam" id="PF21687"/>
    </source>
</evidence>
<keyword evidence="4 10" id="KW-1003">Cell membrane</keyword>
<evidence type="ECO:0000256" key="9">
    <source>
        <dbReference type="ARBA" id="ARBA00023136"/>
    </source>
</evidence>
<sequence length="332" mass="36763">MTGFPGPLRRQRGVALITVMLVMVIAIAAATHSILRNRIAVSRTGALLANTQLAEFVGGAEVWARVALEKDFESDREQTPSSDSALDSWARKALAFNPDNGKIRINIKDLNSCFNVNNLSDAGDNSEDQQIFERLVRNVTGRAELAKSIRDWLDAGDTPLAPGTEDDGYLGREMAHRTPDTPITDISELRVVQGMEAEDWEKLEPFLCALPETGTTINVNFAPQELLLAIDPQANVNEILRFRESEGVFDDNSQLGSYGIGGGGRLVFHSQYFLARIAVQLGSDGQHRQYWETMLQLDETDGSVKIVQRQRRAFSGEFMQELLEYSVSGEES</sequence>
<evidence type="ECO:0000256" key="5">
    <source>
        <dbReference type="ARBA" id="ARBA00022519"/>
    </source>
</evidence>
<evidence type="ECO:0000256" key="7">
    <source>
        <dbReference type="ARBA" id="ARBA00022927"/>
    </source>
</evidence>
<dbReference type="Gene3D" id="1.10.40.60">
    <property type="entry name" value="EpsJ-like"/>
    <property type="match status" value="2"/>
</dbReference>
<evidence type="ECO:0000256" key="10">
    <source>
        <dbReference type="PIRNR" id="PIRNR002786"/>
    </source>
</evidence>
<comment type="caution">
    <text evidence="13">The sequence shown here is derived from an EMBL/GenBank/DDBJ whole genome shotgun (WGS) entry which is preliminary data.</text>
</comment>
<dbReference type="InterPro" id="IPR005628">
    <property type="entry name" value="GspK"/>
</dbReference>
<evidence type="ECO:0000313" key="14">
    <source>
        <dbReference type="Proteomes" id="UP001597425"/>
    </source>
</evidence>
<comment type="subcellular location">
    <subcellularLocation>
        <location evidence="1 10">Cell inner membrane</location>
    </subcellularLocation>
</comment>
<keyword evidence="8 11" id="KW-1133">Transmembrane helix</keyword>
<name>A0ABW5ECX3_9GAMM</name>
<evidence type="ECO:0000256" key="4">
    <source>
        <dbReference type="ARBA" id="ARBA00022475"/>
    </source>
</evidence>
<dbReference type="SUPFAM" id="SSF54523">
    <property type="entry name" value="Pili subunits"/>
    <property type="match status" value="1"/>
</dbReference>
<dbReference type="Pfam" id="PF21687">
    <property type="entry name" value="T2SSK_1st"/>
    <property type="match status" value="1"/>
</dbReference>
<dbReference type="PANTHER" id="PTHR38831:SF1">
    <property type="entry name" value="TYPE II SECRETION SYSTEM PROTEIN K-RELATED"/>
    <property type="match status" value="1"/>
</dbReference>
<dbReference type="RefSeq" id="WP_265720974.1">
    <property type="nucleotide sequence ID" value="NZ_JAPIVK010000007.1"/>
</dbReference>